<gene>
    <name evidence="1" type="ORF">FNV43_RR23190</name>
</gene>
<comment type="caution">
    <text evidence="1">The sequence shown here is derived from an EMBL/GenBank/DDBJ whole genome shotgun (WGS) entry which is preliminary data.</text>
</comment>
<sequence>MWKETMSSPRLEFEDLSSSLFDIGETEFREYGIWVNEDDGVYHLWMFLFHISPTYVFALRRLDKVDYFQGLFGQITQMLRKGGGFMSSSDIDYKFVGFTGRSKEVELLLNLVDIAVSLENFFFFGKQQNCISFSLEKLIIDVRLPFESWSWTEYLMSLPEIDYRKDPQLC</sequence>
<dbReference type="Proteomes" id="UP000796880">
    <property type="component" value="Unassembled WGS sequence"/>
</dbReference>
<keyword evidence="2" id="KW-1185">Reference proteome</keyword>
<dbReference type="EMBL" id="VOIH02000010">
    <property type="protein sequence ID" value="KAF3436098.1"/>
    <property type="molecule type" value="Genomic_DNA"/>
</dbReference>
<protein>
    <submittedName>
        <fullName evidence="1">Uncharacterized protein</fullName>
    </submittedName>
</protein>
<accession>A0A8K0DXI1</accession>
<reference evidence="1" key="1">
    <citation type="submission" date="2020-03" db="EMBL/GenBank/DDBJ databases">
        <title>A high-quality chromosome-level genome assembly of a woody plant with both climbing and erect habits, Rhamnella rubrinervis.</title>
        <authorList>
            <person name="Lu Z."/>
            <person name="Yang Y."/>
            <person name="Zhu X."/>
            <person name="Sun Y."/>
        </authorList>
    </citation>
    <scope>NUCLEOTIDE SEQUENCE</scope>
    <source>
        <strain evidence="1">BYM</strain>
        <tissue evidence="1">Leaf</tissue>
    </source>
</reference>
<evidence type="ECO:0000313" key="2">
    <source>
        <dbReference type="Proteomes" id="UP000796880"/>
    </source>
</evidence>
<name>A0A8K0DXI1_9ROSA</name>
<evidence type="ECO:0000313" key="1">
    <source>
        <dbReference type="EMBL" id="KAF3436098.1"/>
    </source>
</evidence>
<dbReference type="AlphaFoldDB" id="A0A8K0DXI1"/>
<proteinExistence type="predicted"/>
<organism evidence="1 2">
    <name type="scientific">Rhamnella rubrinervis</name>
    <dbReference type="NCBI Taxonomy" id="2594499"/>
    <lineage>
        <taxon>Eukaryota</taxon>
        <taxon>Viridiplantae</taxon>
        <taxon>Streptophyta</taxon>
        <taxon>Embryophyta</taxon>
        <taxon>Tracheophyta</taxon>
        <taxon>Spermatophyta</taxon>
        <taxon>Magnoliopsida</taxon>
        <taxon>eudicotyledons</taxon>
        <taxon>Gunneridae</taxon>
        <taxon>Pentapetalae</taxon>
        <taxon>rosids</taxon>
        <taxon>fabids</taxon>
        <taxon>Rosales</taxon>
        <taxon>Rhamnaceae</taxon>
        <taxon>rhamnoid group</taxon>
        <taxon>Rhamneae</taxon>
        <taxon>Rhamnella</taxon>
    </lineage>
</organism>